<dbReference type="AlphaFoldDB" id="A0A543A2J4"/>
<proteinExistence type="predicted"/>
<evidence type="ECO:0000256" key="1">
    <source>
        <dbReference type="SAM" id="Phobius"/>
    </source>
</evidence>
<comment type="caution">
    <text evidence="2">The sequence shown here is derived from an EMBL/GenBank/DDBJ whole genome shotgun (WGS) entry which is preliminary data.</text>
</comment>
<dbReference type="PANTHER" id="PTHR35791">
    <property type="entry name" value="UPF0754 MEMBRANE PROTEIN YHEB"/>
    <property type="match status" value="1"/>
</dbReference>
<protein>
    <recommendedName>
        <fullName evidence="4">DUF445 domain-containing protein</fullName>
    </recommendedName>
</protein>
<keyword evidence="1" id="KW-1133">Transmembrane helix</keyword>
<dbReference type="Proteomes" id="UP000320209">
    <property type="component" value="Unassembled WGS sequence"/>
</dbReference>
<feature type="transmembrane region" description="Helical" evidence="1">
    <location>
        <begin position="53"/>
        <end position="78"/>
    </location>
</feature>
<sequence length="474" mass="52527">MVGATAADPVVPTRDGPTGSFQFYDASGRIEPVTSVVDVLSGWSDLVEGTDWVAFWSIPVFTAVIGWLINWSGLWMLFSPIHFHGVVVPGLARIAGSLPRKVQEIPGVLRGGLGWQGIVPARAAKMGSIAVDRALSRMASASDLYEQLEPDRIAAHIVDVFRPEIPFLVDEIMWREHPRFWRDLPRPLRTTVVERVQDRLPDVVGEVMVEIGEHIDQLFDPKLMVIENFEKDPSIIVRIFKDFGARELRMMVVFGAIFGFLLGIPVAAVDQAFHIWWLLPILGVLVGWTTNLLGMLLIFAPADPRRIGPFKIQALFARRQWEASDVYGKHIAANVITLEHIGDHLLNGASGDRTRQMLASALEPAVNAAVGPAYGAVRVAVGTRRFDAIRSSVAESAVDYTLMPMRDAAFSVKQSANIRRLIAERCRALPPSTFVEMMRAAIKEDEWLLYAHGAIMGLAGGFLHVAVFDWWNVL</sequence>
<dbReference type="PANTHER" id="PTHR35791:SF1">
    <property type="entry name" value="UPF0754 MEMBRANE PROTEIN YHEB"/>
    <property type="match status" value="1"/>
</dbReference>
<gene>
    <name evidence="2" type="ORF">FB381_0670</name>
</gene>
<dbReference type="EMBL" id="VFOV01000001">
    <property type="protein sequence ID" value="TQL66804.1"/>
    <property type="molecule type" value="Genomic_DNA"/>
</dbReference>
<feature type="transmembrane region" description="Helical" evidence="1">
    <location>
        <begin position="275"/>
        <end position="300"/>
    </location>
</feature>
<name>A0A543A2J4_9ACTN</name>
<keyword evidence="1" id="KW-0472">Membrane</keyword>
<accession>A0A543A2J4</accession>
<keyword evidence="1" id="KW-0812">Transmembrane</keyword>
<organism evidence="2 3">
    <name type="scientific">Nocardioides albertanoniae</name>
    <dbReference type="NCBI Taxonomy" id="1175486"/>
    <lineage>
        <taxon>Bacteria</taxon>
        <taxon>Bacillati</taxon>
        <taxon>Actinomycetota</taxon>
        <taxon>Actinomycetes</taxon>
        <taxon>Propionibacteriales</taxon>
        <taxon>Nocardioidaceae</taxon>
        <taxon>Nocardioides</taxon>
    </lineage>
</organism>
<feature type="transmembrane region" description="Helical" evidence="1">
    <location>
        <begin position="248"/>
        <end position="269"/>
    </location>
</feature>
<feature type="transmembrane region" description="Helical" evidence="1">
    <location>
        <begin position="447"/>
        <end position="471"/>
    </location>
</feature>
<keyword evidence="3" id="KW-1185">Reference proteome</keyword>
<evidence type="ECO:0008006" key="4">
    <source>
        <dbReference type="Google" id="ProtNLM"/>
    </source>
</evidence>
<reference evidence="2 3" key="1">
    <citation type="submission" date="2019-06" db="EMBL/GenBank/DDBJ databases">
        <title>Sequencing the genomes of 1000 actinobacteria strains.</title>
        <authorList>
            <person name="Klenk H.-P."/>
        </authorList>
    </citation>
    <scope>NUCLEOTIDE SEQUENCE [LARGE SCALE GENOMIC DNA]</scope>
    <source>
        <strain evidence="2 3">DSM 25218</strain>
    </source>
</reference>
<evidence type="ECO:0000313" key="3">
    <source>
        <dbReference type="Proteomes" id="UP000320209"/>
    </source>
</evidence>
<evidence type="ECO:0000313" key="2">
    <source>
        <dbReference type="EMBL" id="TQL66804.1"/>
    </source>
</evidence>